<organism evidence="2 3">
    <name type="scientific">Oidiodendron maius (strain Zn)</name>
    <dbReference type="NCBI Taxonomy" id="913774"/>
    <lineage>
        <taxon>Eukaryota</taxon>
        <taxon>Fungi</taxon>
        <taxon>Dikarya</taxon>
        <taxon>Ascomycota</taxon>
        <taxon>Pezizomycotina</taxon>
        <taxon>Leotiomycetes</taxon>
        <taxon>Leotiomycetes incertae sedis</taxon>
        <taxon>Myxotrichaceae</taxon>
        <taxon>Oidiodendron</taxon>
    </lineage>
</organism>
<gene>
    <name evidence="2" type="ORF">OIDMADRAFT_183572</name>
</gene>
<dbReference type="CDD" id="cd04301">
    <property type="entry name" value="NAT_SF"/>
    <property type="match status" value="1"/>
</dbReference>
<evidence type="ECO:0000313" key="2">
    <source>
        <dbReference type="EMBL" id="KIM96162.1"/>
    </source>
</evidence>
<dbReference type="PANTHER" id="PTHR42791:SF2">
    <property type="entry name" value="N-ACETYLTRANSFERASE DOMAIN-CONTAINING PROTEIN"/>
    <property type="match status" value="1"/>
</dbReference>
<proteinExistence type="predicted"/>
<evidence type="ECO:0000259" key="1">
    <source>
        <dbReference type="PROSITE" id="PS51186"/>
    </source>
</evidence>
<dbReference type="AlphaFoldDB" id="A0A0C3D2N5"/>
<dbReference type="SUPFAM" id="SSF55729">
    <property type="entry name" value="Acyl-CoA N-acyltransferases (Nat)"/>
    <property type="match status" value="1"/>
</dbReference>
<reference evidence="3" key="2">
    <citation type="submission" date="2015-01" db="EMBL/GenBank/DDBJ databases">
        <title>Evolutionary Origins and Diversification of the Mycorrhizal Mutualists.</title>
        <authorList>
            <consortium name="DOE Joint Genome Institute"/>
            <consortium name="Mycorrhizal Genomics Consortium"/>
            <person name="Kohler A."/>
            <person name="Kuo A."/>
            <person name="Nagy L.G."/>
            <person name="Floudas D."/>
            <person name="Copeland A."/>
            <person name="Barry K.W."/>
            <person name="Cichocki N."/>
            <person name="Veneault-Fourrey C."/>
            <person name="LaButti K."/>
            <person name="Lindquist E.A."/>
            <person name="Lipzen A."/>
            <person name="Lundell T."/>
            <person name="Morin E."/>
            <person name="Murat C."/>
            <person name="Riley R."/>
            <person name="Ohm R."/>
            <person name="Sun H."/>
            <person name="Tunlid A."/>
            <person name="Henrissat B."/>
            <person name="Grigoriev I.V."/>
            <person name="Hibbett D.S."/>
            <person name="Martin F."/>
        </authorList>
    </citation>
    <scope>NUCLEOTIDE SEQUENCE [LARGE SCALE GENOMIC DNA]</scope>
    <source>
        <strain evidence="3">Zn</strain>
    </source>
</reference>
<dbReference type="EMBL" id="KN832885">
    <property type="protein sequence ID" value="KIM96162.1"/>
    <property type="molecule type" value="Genomic_DNA"/>
</dbReference>
<accession>A0A0C3D2N5</accession>
<feature type="domain" description="N-acetyltransferase" evidence="1">
    <location>
        <begin position="62"/>
        <end position="214"/>
    </location>
</feature>
<dbReference type="STRING" id="913774.A0A0C3D2N5"/>
<dbReference type="Pfam" id="PF00583">
    <property type="entry name" value="Acetyltransf_1"/>
    <property type="match status" value="1"/>
</dbReference>
<dbReference type="OrthoDB" id="2832510at2759"/>
<dbReference type="HOGENOM" id="CLU_060131_6_3_1"/>
<sequence length="219" mass="25041">MTSLNFKIVPCVMSDMSDCVDIFYEAFANDPAIIYLYPRSDPKVLKDKSLKDYENSYTAHGTKYFKAVNKETGEIVAFSKWVYPHLPDPNAEDPEMALRKQPQPPGSNDELVIEYLTKFIRGRRKWIIPETHYFMSILVVRPEYQRKGVGSMLLDPVLKLADKENAKTFIQASEKGIGLYLKYGWVKVDEIVMDFSPHGGPKQTKTVLLIREPRDGISA</sequence>
<dbReference type="InParanoid" id="A0A0C3D2N5"/>
<dbReference type="GO" id="GO:0016747">
    <property type="term" value="F:acyltransferase activity, transferring groups other than amino-acyl groups"/>
    <property type="evidence" value="ECO:0007669"/>
    <property type="project" value="InterPro"/>
</dbReference>
<dbReference type="Proteomes" id="UP000054321">
    <property type="component" value="Unassembled WGS sequence"/>
</dbReference>
<reference evidence="2 3" key="1">
    <citation type="submission" date="2014-04" db="EMBL/GenBank/DDBJ databases">
        <authorList>
            <consortium name="DOE Joint Genome Institute"/>
            <person name="Kuo A."/>
            <person name="Martino E."/>
            <person name="Perotto S."/>
            <person name="Kohler A."/>
            <person name="Nagy L.G."/>
            <person name="Floudas D."/>
            <person name="Copeland A."/>
            <person name="Barry K.W."/>
            <person name="Cichocki N."/>
            <person name="Veneault-Fourrey C."/>
            <person name="LaButti K."/>
            <person name="Lindquist E.A."/>
            <person name="Lipzen A."/>
            <person name="Lundell T."/>
            <person name="Morin E."/>
            <person name="Murat C."/>
            <person name="Sun H."/>
            <person name="Tunlid A."/>
            <person name="Henrissat B."/>
            <person name="Grigoriev I.V."/>
            <person name="Hibbett D.S."/>
            <person name="Martin F."/>
            <person name="Nordberg H.P."/>
            <person name="Cantor M.N."/>
            <person name="Hua S.X."/>
        </authorList>
    </citation>
    <scope>NUCLEOTIDE SEQUENCE [LARGE SCALE GENOMIC DNA]</scope>
    <source>
        <strain evidence="2 3">Zn</strain>
    </source>
</reference>
<dbReference type="Gene3D" id="3.40.630.30">
    <property type="match status" value="1"/>
</dbReference>
<name>A0A0C3D2N5_OIDMZ</name>
<dbReference type="PROSITE" id="PS51186">
    <property type="entry name" value="GNAT"/>
    <property type="match status" value="1"/>
</dbReference>
<protein>
    <recommendedName>
        <fullName evidence="1">N-acetyltransferase domain-containing protein</fullName>
    </recommendedName>
</protein>
<keyword evidence="3" id="KW-1185">Reference proteome</keyword>
<dbReference type="InterPro" id="IPR052523">
    <property type="entry name" value="Trichothecene_AcTrans"/>
</dbReference>
<dbReference type="PANTHER" id="PTHR42791">
    <property type="entry name" value="GNAT FAMILY ACETYLTRANSFERASE"/>
    <property type="match status" value="1"/>
</dbReference>
<dbReference type="InterPro" id="IPR016181">
    <property type="entry name" value="Acyl_CoA_acyltransferase"/>
</dbReference>
<evidence type="ECO:0000313" key="3">
    <source>
        <dbReference type="Proteomes" id="UP000054321"/>
    </source>
</evidence>
<dbReference type="InterPro" id="IPR000182">
    <property type="entry name" value="GNAT_dom"/>
</dbReference>